<dbReference type="Proteomes" id="UP000033684">
    <property type="component" value="Unassembled WGS sequence"/>
</dbReference>
<evidence type="ECO:0000313" key="2">
    <source>
        <dbReference type="Proteomes" id="UP000033684"/>
    </source>
</evidence>
<evidence type="ECO:0000313" key="1">
    <source>
        <dbReference type="EMBL" id="KJV07417.1"/>
    </source>
</evidence>
<reference evidence="2" key="1">
    <citation type="submission" date="2015-03" db="EMBL/GenBank/DDBJ databases">
        <title>Draft genome sequence of a novel methanotroph (Sn10-6) isolated from flooded ricefield rhizosphere in India.</title>
        <authorList>
            <person name="Pandit P.S."/>
            <person name="Pore S.D."/>
            <person name="Arora P."/>
            <person name="Kapse N.G."/>
            <person name="Dhakephalkar P.K."/>
            <person name="Rahalkar M.C."/>
        </authorList>
    </citation>
    <scope>NUCLEOTIDE SEQUENCE [LARGE SCALE GENOMIC DNA]</scope>
    <source>
        <strain evidence="2">Sn10-6</strain>
    </source>
</reference>
<proteinExistence type="predicted"/>
<organism evidence="1 2">
    <name type="scientific">Methylocucumis oryzae</name>
    <dbReference type="NCBI Taxonomy" id="1632867"/>
    <lineage>
        <taxon>Bacteria</taxon>
        <taxon>Pseudomonadati</taxon>
        <taxon>Pseudomonadota</taxon>
        <taxon>Gammaproteobacteria</taxon>
        <taxon>Methylococcales</taxon>
        <taxon>Methylococcaceae</taxon>
        <taxon>Methylocucumis</taxon>
    </lineage>
</organism>
<gene>
    <name evidence="1" type="ORF">VZ94_04925</name>
</gene>
<reference evidence="1 2" key="2">
    <citation type="journal article" date="2016" name="Microb. Ecol.">
        <title>Genome Characteristics of a Novel Type I Methanotroph (Sn10-6) Isolated from a Flooded Indian Rice Field.</title>
        <authorList>
            <person name="Rahalkar M.C."/>
            <person name="Pandit P.S."/>
            <person name="Dhakephalkar P.K."/>
            <person name="Pore S."/>
            <person name="Arora P."/>
            <person name="Kapse N."/>
        </authorList>
    </citation>
    <scope>NUCLEOTIDE SEQUENCE [LARGE SCALE GENOMIC DNA]</scope>
    <source>
        <strain evidence="1 2">Sn10-6</strain>
    </source>
</reference>
<dbReference type="RefSeq" id="WP_045778384.1">
    <property type="nucleotide sequence ID" value="NZ_LAJX01000040.1"/>
</dbReference>
<protein>
    <submittedName>
        <fullName evidence="1">Uncharacterized protein</fullName>
    </submittedName>
</protein>
<accession>A0A0F3IL63</accession>
<sequence>MLAAKVYDPYNPYPMRQIFAIGAKVVISGSCGGWRDDSKGVIISAAESVPTVKGEDYFYWVQFDTPQHDLSDDGPYYKAQILSRCLKISV</sequence>
<dbReference type="OrthoDB" id="6910386at2"/>
<dbReference type="AlphaFoldDB" id="A0A0F3IL63"/>
<name>A0A0F3IL63_9GAMM</name>
<comment type="caution">
    <text evidence="1">The sequence shown here is derived from an EMBL/GenBank/DDBJ whole genome shotgun (WGS) entry which is preliminary data.</text>
</comment>
<keyword evidence="2" id="KW-1185">Reference proteome</keyword>
<dbReference type="EMBL" id="LAJX01000040">
    <property type="protein sequence ID" value="KJV07417.1"/>
    <property type="molecule type" value="Genomic_DNA"/>
</dbReference>